<evidence type="ECO:0000313" key="3">
    <source>
        <dbReference type="Proteomes" id="UP000233654"/>
    </source>
</evidence>
<dbReference type="AlphaFoldDB" id="A0A2N3G5S0"/>
<dbReference type="GO" id="GO:0003676">
    <property type="term" value="F:nucleic acid binding"/>
    <property type="evidence" value="ECO:0007669"/>
    <property type="project" value="InterPro"/>
</dbReference>
<dbReference type="CDD" id="cd09279">
    <property type="entry name" value="RNase_HI_like"/>
    <property type="match status" value="1"/>
</dbReference>
<dbReference type="SUPFAM" id="SSF53098">
    <property type="entry name" value="Ribonuclease H-like"/>
    <property type="match status" value="1"/>
</dbReference>
<organism evidence="2 3">
    <name type="scientific">Candidatus Anoxymicrobium japonicum</name>
    <dbReference type="NCBI Taxonomy" id="2013648"/>
    <lineage>
        <taxon>Bacteria</taxon>
        <taxon>Bacillati</taxon>
        <taxon>Actinomycetota</taxon>
        <taxon>Candidatus Geothermincolia</taxon>
        <taxon>Candidatus Geothermincolales</taxon>
        <taxon>Candidatus Anoxymicrobiaceae</taxon>
        <taxon>Candidatus Anoxymicrobium</taxon>
    </lineage>
</organism>
<dbReference type="InterPro" id="IPR002156">
    <property type="entry name" value="RNaseH_domain"/>
</dbReference>
<dbReference type="EMBL" id="PHEX01000034">
    <property type="protein sequence ID" value="PKQ28067.1"/>
    <property type="molecule type" value="Genomic_DNA"/>
</dbReference>
<gene>
    <name evidence="2" type="ORF">CVT63_04705</name>
</gene>
<dbReference type="Pfam" id="PF13456">
    <property type="entry name" value="RVT_3"/>
    <property type="match status" value="1"/>
</dbReference>
<feature type="domain" description="RNase H type-1" evidence="1">
    <location>
        <begin position="17"/>
        <end position="152"/>
    </location>
</feature>
<protein>
    <recommendedName>
        <fullName evidence="1">RNase H type-1 domain-containing protein</fullName>
    </recommendedName>
</protein>
<dbReference type="Gene3D" id="3.30.420.10">
    <property type="entry name" value="Ribonuclease H-like superfamily/Ribonuclease H"/>
    <property type="match status" value="1"/>
</dbReference>
<name>A0A2N3G5S0_9ACTN</name>
<proteinExistence type="predicted"/>
<evidence type="ECO:0000259" key="1">
    <source>
        <dbReference type="PROSITE" id="PS50879"/>
    </source>
</evidence>
<dbReference type="InterPro" id="IPR036397">
    <property type="entry name" value="RNaseH_sf"/>
</dbReference>
<dbReference type="PANTHER" id="PTHR46387">
    <property type="entry name" value="POLYNUCLEOTIDYL TRANSFERASE, RIBONUCLEASE H-LIKE SUPERFAMILY PROTEIN"/>
    <property type="match status" value="1"/>
</dbReference>
<accession>A0A2N3G5S0</accession>
<evidence type="ECO:0000313" key="2">
    <source>
        <dbReference type="EMBL" id="PKQ28067.1"/>
    </source>
</evidence>
<dbReference type="PANTHER" id="PTHR46387:SF2">
    <property type="entry name" value="RIBONUCLEASE HI"/>
    <property type="match status" value="1"/>
</dbReference>
<dbReference type="PROSITE" id="PS50879">
    <property type="entry name" value="RNASE_H_1"/>
    <property type="match status" value="1"/>
</dbReference>
<reference evidence="2 3" key="1">
    <citation type="journal article" date="2017" name="ISME J.">
        <title>Potential for microbial H2 and metal transformations associated with novel bacteria and archaea in deep terrestrial subsurface sediments.</title>
        <authorList>
            <person name="Hernsdorf A.W."/>
            <person name="Amano Y."/>
            <person name="Miyakawa K."/>
            <person name="Ise K."/>
            <person name="Suzuki Y."/>
            <person name="Anantharaman K."/>
            <person name="Probst A."/>
            <person name="Burstein D."/>
            <person name="Thomas B.C."/>
            <person name="Banfield J.F."/>
        </authorList>
    </citation>
    <scope>NUCLEOTIDE SEQUENCE [LARGE SCALE GENOMIC DNA]</scope>
    <source>
        <strain evidence="2">HGW-Actinobacteria-3</strain>
    </source>
</reference>
<dbReference type="Proteomes" id="UP000233654">
    <property type="component" value="Unassembled WGS sequence"/>
</dbReference>
<dbReference type="GO" id="GO:0004523">
    <property type="term" value="F:RNA-DNA hybrid ribonuclease activity"/>
    <property type="evidence" value="ECO:0007669"/>
    <property type="project" value="InterPro"/>
</dbReference>
<sequence>MKADRDSGMKAAAPQRTSEWLHVYSDGASRGNPGPAGAGAQARNARGEVLLEISDFLGTVTNNVAEYWALILILEASRSLGYRRIKAHMDSQLVANQITGGYRVKKEWLKPLVARVRTLLDEYQDVEVQYIPRENNTECDALANSAVNDGLLGLKAPLLTDEDGSLF</sequence>
<comment type="caution">
    <text evidence="2">The sequence shown here is derived from an EMBL/GenBank/DDBJ whole genome shotgun (WGS) entry which is preliminary data.</text>
</comment>
<dbReference type="InterPro" id="IPR012337">
    <property type="entry name" value="RNaseH-like_sf"/>
</dbReference>